<dbReference type="GO" id="GO:0005262">
    <property type="term" value="F:calcium channel activity"/>
    <property type="evidence" value="ECO:0007669"/>
    <property type="project" value="TreeGrafter"/>
</dbReference>
<dbReference type="PANTHER" id="PTHR10877">
    <property type="entry name" value="POLYCYSTIN FAMILY MEMBER"/>
    <property type="match status" value="1"/>
</dbReference>
<evidence type="ECO:0000256" key="1">
    <source>
        <dbReference type="PROSITE-ProRule" id="PRU00152"/>
    </source>
</evidence>
<sequence length="50" mass="5827">MAVPKSLGSLSYIHIWHDNTGEGESASWFLKYIIVRDLQTTEKFHFICQK</sequence>
<gene>
    <name evidence="3" type="ORF">GIL414_LOCUS25371</name>
</gene>
<organism evidence="3 4">
    <name type="scientific">Rotaria magnacalcarata</name>
    <dbReference type="NCBI Taxonomy" id="392030"/>
    <lineage>
        <taxon>Eukaryota</taxon>
        <taxon>Metazoa</taxon>
        <taxon>Spiralia</taxon>
        <taxon>Gnathifera</taxon>
        <taxon>Rotifera</taxon>
        <taxon>Eurotatoria</taxon>
        <taxon>Bdelloidea</taxon>
        <taxon>Philodinida</taxon>
        <taxon>Philodinidae</taxon>
        <taxon>Rotaria</taxon>
    </lineage>
</organism>
<dbReference type="EMBL" id="CAJOBJ010034109">
    <property type="protein sequence ID" value="CAF4290158.1"/>
    <property type="molecule type" value="Genomic_DNA"/>
</dbReference>
<feature type="domain" description="PLAT" evidence="2">
    <location>
        <begin position="1"/>
        <end position="50"/>
    </location>
</feature>
<dbReference type="Proteomes" id="UP000681720">
    <property type="component" value="Unassembled WGS sequence"/>
</dbReference>
<dbReference type="InterPro" id="IPR036392">
    <property type="entry name" value="PLAT/LH2_dom_sf"/>
</dbReference>
<dbReference type="AlphaFoldDB" id="A0A8S2TJA2"/>
<reference evidence="3" key="1">
    <citation type="submission" date="2021-02" db="EMBL/GenBank/DDBJ databases">
        <authorList>
            <person name="Nowell W R."/>
        </authorList>
    </citation>
    <scope>NUCLEOTIDE SEQUENCE</scope>
</reference>
<accession>A0A8S2TJA2</accession>
<dbReference type="GO" id="GO:0050982">
    <property type="term" value="P:detection of mechanical stimulus"/>
    <property type="evidence" value="ECO:0007669"/>
    <property type="project" value="TreeGrafter"/>
</dbReference>
<name>A0A8S2TJA2_9BILA</name>
<comment type="caution">
    <text evidence="1">Lacks conserved residue(s) required for the propagation of feature annotation.</text>
</comment>
<evidence type="ECO:0000313" key="3">
    <source>
        <dbReference type="EMBL" id="CAF4290158.1"/>
    </source>
</evidence>
<evidence type="ECO:0000313" key="4">
    <source>
        <dbReference type="Proteomes" id="UP000681720"/>
    </source>
</evidence>
<comment type="caution">
    <text evidence="3">The sequence shown here is derived from an EMBL/GenBank/DDBJ whole genome shotgun (WGS) entry which is preliminary data.</text>
</comment>
<proteinExistence type="predicted"/>
<dbReference type="Pfam" id="PF01477">
    <property type="entry name" value="PLAT"/>
    <property type="match status" value="1"/>
</dbReference>
<dbReference type="PANTHER" id="PTHR10877:SF150">
    <property type="entry name" value="REJ DOMAIN-CONTAINING PROTEIN"/>
    <property type="match status" value="1"/>
</dbReference>
<dbReference type="InterPro" id="IPR051223">
    <property type="entry name" value="Polycystin"/>
</dbReference>
<dbReference type="PROSITE" id="PS50095">
    <property type="entry name" value="PLAT"/>
    <property type="match status" value="1"/>
</dbReference>
<protein>
    <recommendedName>
        <fullName evidence="2">PLAT domain-containing protein</fullName>
    </recommendedName>
</protein>
<dbReference type="Gene3D" id="2.60.60.20">
    <property type="entry name" value="PLAT/LH2 domain"/>
    <property type="match status" value="1"/>
</dbReference>
<dbReference type="InterPro" id="IPR001024">
    <property type="entry name" value="PLAT/LH2_dom"/>
</dbReference>
<feature type="non-terminal residue" evidence="3">
    <location>
        <position position="1"/>
    </location>
</feature>
<dbReference type="SUPFAM" id="SSF49723">
    <property type="entry name" value="Lipase/lipooxygenase domain (PLAT/LH2 domain)"/>
    <property type="match status" value="1"/>
</dbReference>
<evidence type="ECO:0000259" key="2">
    <source>
        <dbReference type="PROSITE" id="PS50095"/>
    </source>
</evidence>
<dbReference type="GO" id="GO:0016020">
    <property type="term" value="C:membrane"/>
    <property type="evidence" value="ECO:0007669"/>
    <property type="project" value="TreeGrafter"/>
</dbReference>